<dbReference type="GO" id="GO:0016020">
    <property type="term" value="C:membrane"/>
    <property type="evidence" value="ECO:0007669"/>
    <property type="project" value="UniProtKB-SubCell"/>
</dbReference>
<feature type="transmembrane region" description="Helical" evidence="8">
    <location>
        <begin position="170"/>
        <end position="194"/>
    </location>
</feature>
<evidence type="ECO:0000256" key="7">
    <source>
        <dbReference type="SAM" id="MobiDB-lite"/>
    </source>
</evidence>
<comment type="similarity">
    <text evidence="2">Belongs to the prominin family.</text>
</comment>
<feature type="transmembrane region" description="Helical" evidence="8">
    <location>
        <begin position="127"/>
        <end position="149"/>
    </location>
</feature>
<evidence type="ECO:0000256" key="1">
    <source>
        <dbReference type="ARBA" id="ARBA00004141"/>
    </source>
</evidence>
<dbReference type="AlphaFoldDB" id="A0AAV8W7F8"/>
<comment type="subcellular location">
    <subcellularLocation>
        <location evidence="1">Membrane</location>
        <topology evidence="1">Multi-pass membrane protein</topology>
    </subcellularLocation>
</comment>
<feature type="transmembrane region" description="Helical" evidence="8">
    <location>
        <begin position="479"/>
        <end position="506"/>
    </location>
</feature>
<protein>
    <recommendedName>
        <fullName evidence="11">Prominin-1-A</fullName>
    </recommendedName>
</protein>
<dbReference type="PANTHER" id="PTHR22730">
    <property type="entry name" value="PROMININ PROM PROTEIN"/>
    <property type="match status" value="1"/>
</dbReference>
<dbReference type="EMBL" id="JANEYG010000008">
    <property type="protein sequence ID" value="KAJ8922086.1"/>
    <property type="molecule type" value="Genomic_DNA"/>
</dbReference>
<evidence type="ECO:0000256" key="6">
    <source>
        <dbReference type="ARBA" id="ARBA00023180"/>
    </source>
</evidence>
<proteinExistence type="inferred from homology"/>
<feature type="transmembrane region" description="Helical" evidence="8">
    <location>
        <begin position="444"/>
        <end position="467"/>
    </location>
</feature>
<evidence type="ECO:0000256" key="3">
    <source>
        <dbReference type="ARBA" id="ARBA00022692"/>
    </source>
</evidence>
<evidence type="ECO:0000313" key="9">
    <source>
        <dbReference type="EMBL" id="KAJ8922086.1"/>
    </source>
</evidence>
<keyword evidence="6" id="KW-0325">Glycoprotein</keyword>
<name>A0AAV8W7F8_9CUCU</name>
<evidence type="ECO:0000256" key="5">
    <source>
        <dbReference type="ARBA" id="ARBA00023136"/>
    </source>
</evidence>
<dbReference type="PANTHER" id="PTHR22730:SF1">
    <property type="entry name" value="PROMININ-LIKE PROTEIN"/>
    <property type="match status" value="1"/>
</dbReference>
<gene>
    <name evidence="9" type="ORF">NQ315_008727</name>
</gene>
<keyword evidence="5 8" id="KW-0472">Membrane</keyword>
<feature type="region of interest" description="Disordered" evidence="7">
    <location>
        <begin position="821"/>
        <end position="909"/>
    </location>
</feature>
<evidence type="ECO:0008006" key="11">
    <source>
        <dbReference type="Google" id="ProtNLM"/>
    </source>
</evidence>
<organism evidence="9 10">
    <name type="scientific">Exocentrus adspersus</name>
    <dbReference type="NCBI Taxonomy" id="1586481"/>
    <lineage>
        <taxon>Eukaryota</taxon>
        <taxon>Metazoa</taxon>
        <taxon>Ecdysozoa</taxon>
        <taxon>Arthropoda</taxon>
        <taxon>Hexapoda</taxon>
        <taxon>Insecta</taxon>
        <taxon>Pterygota</taxon>
        <taxon>Neoptera</taxon>
        <taxon>Endopterygota</taxon>
        <taxon>Coleoptera</taxon>
        <taxon>Polyphaga</taxon>
        <taxon>Cucujiformia</taxon>
        <taxon>Chrysomeloidea</taxon>
        <taxon>Cerambycidae</taxon>
        <taxon>Lamiinae</taxon>
        <taxon>Acanthocinini</taxon>
        <taxon>Exocentrus</taxon>
    </lineage>
</organism>
<feature type="compositionally biased region" description="Low complexity" evidence="7">
    <location>
        <begin position="891"/>
        <end position="902"/>
    </location>
</feature>
<keyword evidence="3 8" id="KW-0812">Transmembrane</keyword>
<dbReference type="InterPro" id="IPR008795">
    <property type="entry name" value="Prominin"/>
</dbReference>
<feature type="compositionally biased region" description="Low complexity" evidence="7">
    <location>
        <begin position="840"/>
        <end position="862"/>
    </location>
</feature>
<evidence type="ECO:0000256" key="4">
    <source>
        <dbReference type="ARBA" id="ARBA00022989"/>
    </source>
</evidence>
<keyword evidence="4 8" id="KW-1133">Transmembrane helix</keyword>
<dbReference type="Proteomes" id="UP001159042">
    <property type="component" value="Unassembled WGS sequence"/>
</dbReference>
<comment type="caution">
    <text evidence="9">The sequence shown here is derived from an EMBL/GenBank/DDBJ whole genome shotgun (WGS) entry which is preliminary data.</text>
</comment>
<reference evidence="9 10" key="1">
    <citation type="journal article" date="2023" name="Insect Mol. Biol.">
        <title>Genome sequencing provides insights into the evolution of gene families encoding plant cell wall-degrading enzymes in longhorned beetles.</title>
        <authorList>
            <person name="Shin N.R."/>
            <person name="Okamura Y."/>
            <person name="Kirsch R."/>
            <person name="Pauchet Y."/>
        </authorList>
    </citation>
    <scope>NUCLEOTIDE SEQUENCE [LARGE SCALE GENOMIC DNA]</scope>
    <source>
        <strain evidence="9">EAD_L_NR</strain>
    </source>
</reference>
<accession>A0AAV8W7F8</accession>
<evidence type="ECO:0000256" key="8">
    <source>
        <dbReference type="SAM" id="Phobius"/>
    </source>
</evidence>
<sequence>MFISFVKNDDRFNAAEFRGVKASTYSTISNSALVPTASSRDSINESLNTSSFSLSRLHFLDVPKGDDMRVSDLKLNEEFLVFEVFSHLTAFLQPAGFPPDLFRDVFNKRVPLQILAFKVLKLEIAPLSWIILWGLLSLCLPIAVAANLCCSSNIRRLDEDSCSNDSTTHLGRIIGYLLHVQLLLLLCPILLILAGNEQISKSISRSPSTVDIIYEDVNTFVRNTHMQLSFVVTSSVDIAIEAIRKDLEGVDVLLARPYQQELSAETGIDVALLELEDLKASTFHVTSLITEILNECSAARVAASVLQDQLADISRQLTVVRQQCGVKDRALCYTLQQSGFDVAFSVDNLTNDVKIRQLERFGSEELFNASVDAARKVFAEVPDQIAMEASIYVADMKALFSRRRTQVYKSTHALDVLTRSLSKTLRIRKESASALIRQAVDWDLWRWLSVLGIALLLALTWGLLLCGAPCGCGLTSRTVAFLLAGLGLSCVACIAVWVLGSVALLAGGHGESLLCRPLYDKPHYKRLAELVKVEGELFGDGGVFQLFQKGNDSLNVAEVLKNCERDQPVYQIFRLYNQIDVNKVTNHREWEDLKRLFSNFTAEENSLEILGPALQLNLQILSSLTATANLTTHRTQISVPTTRRDLNSFADQLNTVASQLSDPISARRIDNLAFSVRRVVHNELRRLAELRNRILYQITTLEVLLPPLSKQVNQSLSHLKDVQYFLDNEAWQVSERVRRRFVSRIESYLDQLNDHVNVTVTKGIGRCRPVWNAFHASRFQVCKLTVDPMNGVAFSSFSLMLLFLTIAPVVLKLVEHYRDGNEDTLSSTSHGRSFDETWASPSSSTPEMPSSRDAAASAHADSPPTPPATSPGSRSRRPSNRQVPVPPRPPSAISARIQSARSTTPKTWI</sequence>
<evidence type="ECO:0000256" key="2">
    <source>
        <dbReference type="ARBA" id="ARBA00006058"/>
    </source>
</evidence>
<dbReference type="Pfam" id="PF05478">
    <property type="entry name" value="Prominin"/>
    <property type="match status" value="1"/>
</dbReference>
<keyword evidence="10" id="KW-1185">Reference proteome</keyword>
<evidence type="ECO:0000313" key="10">
    <source>
        <dbReference type="Proteomes" id="UP001159042"/>
    </source>
</evidence>